<dbReference type="AlphaFoldDB" id="A0A922P0Y5"/>
<sequence length="381" mass="40773">MTTIPVVTLFLAFFASALISPFLPFTLMWRTACISAGAFLAAHLLEQPVHWEDQNVGHALGLAMLLMFSSVVLVALTVRFLIVVSKGPLTQEVLGTGQYSDGRGWIDLINMVLWGGIAGILLVIGLARLLAGVPGGQTLDIGIALAGVAVVVFAAVRCSKKIAVPLGSLGIAVSVLSFIGSGQADRIMEGAETFAAGRPWCLVTPTTEAQEPAFSTLGFFSIPKGRSRAHLVVLVRDGDQLLKGHWSIRQQKIFEGAYGPVPTCNPETDYAATLAGGQIERERLAVGPHSYIVPPELEPVADIASLSVRSTMLTERKQTYPEMSERIKIDFAAPDLFVPRDAKPLTDIPFHSEIDPAELTKGKSLEFSGTELSTGRAVVLE</sequence>
<organism evidence="2 3">
    <name type="scientific">Pseudorhizobium pelagicum</name>
    <dbReference type="NCBI Taxonomy" id="1509405"/>
    <lineage>
        <taxon>Bacteria</taxon>
        <taxon>Pseudomonadati</taxon>
        <taxon>Pseudomonadota</taxon>
        <taxon>Alphaproteobacteria</taxon>
        <taxon>Hyphomicrobiales</taxon>
        <taxon>Rhizobiaceae</taxon>
        <taxon>Rhizobium/Agrobacterium group</taxon>
        <taxon>Pseudorhizobium</taxon>
    </lineage>
</organism>
<dbReference type="EMBL" id="JOKJ01000010">
    <property type="protein sequence ID" value="KEQ08288.1"/>
    <property type="molecule type" value="Genomic_DNA"/>
</dbReference>
<evidence type="ECO:0000313" key="2">
    <source>
        <dbReference type="EMBL" id="KEQ08288.1"/>
    </source>
</evidence>
<keyword evidence="1" id="KW-0812">Transmembrane</keyword>
<gene>
    <name evidence="2" type="ORF">GV68_03100</name>
</gene>
<evidence type="ECO:0000313" key="3">
    <source>
        <dbReference type="Proteomes" id="UP000052167"/>
    </source>
</evidence>
<feature type="transmembrane region" description="Helical" evidence="1">
    <location>
        <begin position="162"/>
        <end position="179"/>
    </location>
</feature>
<feature type="transmembrane region" description="Helical" evidence="1">
    <location>
        <begin position="57"/>
        <end position="82"/>
    </location>
</feature>
<dbReference type="OrthoDB" id="8479123at2"/>
<dbReference type="Proteomes" id="UP000052167">
    <property type="component" value="Unassembled WGS sequence"/>
</dbReference>
<keyword evidence="1" id="KW-1133">Transmembrane helix</keyword>
<keyword evidence="1" id="KW-0472">Membrane</keyword>
<evidence type="ECO:0000256" key="1">
    <source>
        <dbReference type="SAM" id="Phobius"/>
    </source>
</evidence>
<accession>A0A922P0Y5</accession>
<keyword evidence="3" id="KW-1185">Reference proteome</keyword>
<protein>
    <submittedName>
        <fullName evidence="2">Uncharacterized protein</fullName>
    </submittedName>
</protein>
<proteinExistence type="predicted"/>
<feature type="transmembrane region" description="Helical" evidence="1">
    <location>
        <begin position="138"/>
        <end position="156"/>
    </location>
</feature>
<feature type="transmembrane region" description="Helical" evidence="1">
    <location>
        <begin position="111"/>
        <end position="131"/>
    </location>
</feature>
<dbReference type="RefSeq" id="WP_037160920.1">
    <property type="nucleotide sequence ID" value="NZ_JOKI01000001.1"/>
</dbReference>
<name>A0A922P0Y5_9HYPH</name>
<reference evidence="2 3" key="1">
    <citation type="submission" date="2014-06" db="EMBL/GenBank/DDBJ databases">
        <title>Rhizobium pelagicum/R2-400B4.</title>
        <authorList>
            <person name="Kimes N.E."/>
            <person name="Lopez-Perez M."/>
        </authorList>
    </citation>
    <scope>NUCLEOTIDE SEQUENCE [LARGE SCALE GENOMIC DNA]</scope>
    <source>
        <strain evidence="2 3">R2-400B4</strain>
    </source>
</reference>
<comment type="caution">
    <text evidence="2">The sequence shown here is derived from an EMBL/GenBank/DDBJ whole genome shotgun (WGS) entry which is preliminary data.</text>
</comment>